<dbReference type="Gene3D" id="1.20.1280.50">
    <property type="match status" value="1"/>
</dbReference>
<dbReference type="CDD" id="cd22157">
    <property type="entry name" value="F-box_AtFBW1-like"/>
    <property type="match status" value="1"/>
</dbReference>
<dbReference type="PANTHER" id="PTHR31672:SF13">
    <property type="entry name" value="F-BOX PROTEIN CPR30-LIKE"/>
    <property type="match status" value="1"/>
</dbReference>
<dbReference type="InterPro" id="IPR036047">
    <property type="entry name" value="F-box-like_dom_sf"/>
</dbReference>
<proteinExistence type="predicted"/>
<dbReference type="Pfam" id="PF00646">
    <property type="entry name" value="F-box"/>
    <property type="match status" value="1"/>
</dbReference>
<feature type="domain" description="F-box" evidence="1">
    <location>
        <begin position="4"/>
        <end position="50"/>
    </location>
</feature>
<dbReference type="EMBL" id="WHWC01000013">
    <property type="protein sequence ID" value="KAG8371240.1"/>
    <property type="molecule type" value="Genomic_DNA"/>
</dbReference>
<dbReference type="SMART" id="SM00256">
    <property type="entry name" value="FBOX"/>
    <property type="match status" value="1"/>
</dbReference>
<evidence type="ECO:0000313" key="3">
    <source>
        <dbReference type="Proteomes" id="UP000826271"/>
    </source>
</evidence>
<dbReference type="PANTHER" id="PTHR31672">
    <property type="entry name" value="BNACNNG10540D PROTEIN"/>
    <property type="match status" value="1"/>
</dbReference>
<protein>
    <recommendedName>
        <fullName evidence="1">F-box domain-containing protein</fullName>
    </recommendedName>
</protein>
<name>A0AAV6WQR3_9LAMI</name>
<reference evidence="2" key="1">
    <citation type="submission" date="2019-10" db="EMBL/GenBank/DDBJ databases">
        <authorList>
            <person name="Zhang R."/>
            <person name="Pan Y."/>
            <person name="Wang J."/>
            <person name="Ma R."/>
            <person name="Yu S."/>
        </authorList>
    </citation>
    <scope>NUCLEOTIDE SEQUENCE</scope>
    <source>
        <strain evidence="2">LA-IB0</strain>
        <tissue evidence="2">Leaf</tissue>
    </source>
</reference>
<comment type="caution">
    <text evidence="2">The sequence shown here is derived from an EMBL/GenBank/DDBJ whole genome shotgun (WGS) entry which is preliminary data.</text>
</comment>
<dbReference type="InterPro" id="IPR001810">
    <property type="entry name" value="F-box_dom"/>
</dbReference>
<dbReference type="InterPro" id="IPR050796">
    <property type="entry name" value="SCF_F-box_component"/>
</dbReference>
<dbReference type="NCBIfam" id="TIGR01640">
    <property type="entry name" value="F_box_assoc_1"/>
    <property type="match status" value="1"/>
</dbReference>
<dbReference type="AlphaFoldDB" id="A0AAV6WQR3"/>
<dbReference type="PROSITE" id="PS50181">
    <property type="entry name" value="FBOX"/>
    <property type="match status" value="1"/>
</dbReference>
<evidence type="ECO:0000313" key="2">
    <source>
        <dbReference type="EMBL" id="KAG8371240.1"/>
    </source>
</evidence>
<sequence>MMMSYEEELLPHDVIIEILSWLPPKKLLKFRSVCKSWNSTISNAKFIVEHQSHFGNLTNNNNGCIVIATRKDSGSLTSLKLSLVQDSNPEMVYDIMESKFDVTECYSIMGSCNGLFCWASFRIDDGPIQLCNPSIRWTTLVPPFPFNKNFLFPHVFRYCYGVGFDRFAIDYKVVKFIGPLSDSRHGIAAIYSVMAKSWKIVNSPVPSYLICGFSWSFFLHGFIHWLVYSHKKYKIILFDICNNVFREMQLPVINGDNNEISIYAVKNSLCLLETKTEVDSKIYHVSIMKEYGIAESWTKQFSIVLKNGISKCITLTVGGKFLCSAEKSNGLSQLILYDSERNEYINVGEAQAPTLTCANICPLVATLQLLDVVGNYRN</sequence>
<organism evidence="2 3">
    <name type="scientific">Buddleja alternifolia</name>
    <dbReference type="NCBI Taxonomy" id="168488"/>
    <lineage>
        <taxon>Eukaryota</taxon>
        <taxon>Viridiplantae</taxon>
        <taxon>Streptophyta</taxon>
        <taxon>Embryophyta</taxon>
        <taxon>Tracheophyta</taxon>
        <taxon>Spermatophyta</taxon>
        <taxon>Magnoliopsida</taxon>
        <taxon>eudicotyledons</taxon>
        <taxon>Gunneridae</taxon>
        <taxon>Pentapetalae</taxon>
        <taxon>asterids</taxon>
        <taxon>lamiids</taxon>
        <taxon>Lamiales</taxon>
        <taxon>Scrophulariaceae</taxon>
        <taxon>Buddlejeae</taxon>
        <taxon>Buddleja</taxon>
    </lineage>
</organism>
<evidence type="ECO:0000259" key="1">
    <source>
        <dbReference type="PROSITE" id="PS50181"/>
    </source>
</evidence>
<dbReference type="Proteomes" id="UP000826271">
    <property type="component" value="Unassembled WGS sequence"/>
</dbReference>
<keyword evidence="3" id="KW-1185">Reference proteome</keyword>
<accession>A0AAV6WQR3</accession>
<dbReference type="SUPFAM" id="SSF81383">
    <property type="entry name" value="F-box domain"/>
    <property type="match status" value="1"/>
</dbReference>
<dbReference type="InterPro" id="IPR017451">
    <property type="entry name" value="F-box-assoc_interact_dom"/>
</dbReference>
<gene>
    <name evidence="2" type="ORF">BUALT_Bualt13G0067100</name>
</gene>